<evidence type="ECO:0000313" key="3">
    <source>
        <dbReference type="Proteomes" id="UP001057375"/>
    </source>
</evidence>
<dbReference type="EMBL" id="BQXS01012509">
    <property type="protein sequence ID" value="GKT24172.1"/>
    <property type="molecule type" value="Genomic_DNA"/>
</dbReference>
<comment type="caution">
    <text evidence="2">The sequence shown here is derived from an EMBL/GenBank/DDBJ whole genome shotgun (WGS) entry which is preliminary data.</text>
</comment>
<proteinExistence type="predicted"/>
<feature type="region of interest" description="Disordered" evidence="1">
    <location>
        <begin position="70"/>
        <end position="113"/>
    </location>
</feature>
<sequence length="143" mass="16166">MSDIRKDVTLGALGYNRNSGQRRCTRIGNWQEEMLFQEHKAKMEESGSIRVPSSLLVAQHDLDMRWETTSRAAFGAGAPTKGKQKPEESDRFESTVRGSFKPPPPKKFEEPKDVAKVISQPKLGESYRIKYAMDSATFDVKTK</sequence>
<gene>
    <name evidence="2" type="ORF">ADUPG1_012652</name>
</gene>
<name>A0ABQ5K3W3_9EUKA</name>
<evidence type="ECO:0000313" key="2">
    <source>
        <dbReference type="EMBL" id="GKT24172.1"/>
    </source>
</evidence>
<feature type="compositionally biased region" description="Basic and acidic residues" evidence="1">
    <location>
        <begin position="84"/>
        <end position="94"/>
    </location>
</feature>
<evidence type="ECO:0000256" key="1">
    <source>
        <dbReference type="SAM" id="MobiDB-lite"/>
    </source>
</evidence>
<protein>
    <submittedName>
        <fullName evidence="2">Uncharacterized protein</fullName>
    </submittedName>
</protein>
<dbReference type="Proteomes" id="UP001057375">
    <property type="component" value="Unassembled WGS sequence"/>
</dbReference>
<reference evidence="2" key="1">
    <citation type="submission" date="2022-03" db="EMBL/GenBank/DDBJ databases">
        <title>Draft genome sequence of Aduncisulcus paluster, a free-living microaerophilic Fornicata.</title>
        <authorList>
            <person name="Yuyama I."/>
            <person name="Kume K."/>
            <person name="Tamura T."/>
            <person name="Inagaki Y."/>
            <person name="Hashimoto T."/>
        </authorList>
    </citation>
    <scope>NUCLEOTIDE SEQUENCE</scope>
    <source>
        <strain evidence="2">NY0171</strain>
    </source>
</reference>
<keyword evidence="3" id="KW-1185">Reference proteome</keyword>
<organism evidence="2 3">
    <name type="scientific">Aduncisulcus paluster</name>
    <dbReference type="NCBI Taxonomy" id="2918883"/>
    <lineage>
        <taxon>Eukaryota</taxon>
        <taxon>Metamonada</taxon>
        <taxon>Carpediemonas-like organisms</taxon>
        <taxon>Aduncisulcus</taxon>
    </lineage>
</organism>
<accession>A0ABQ5K3W3</accession>